<dbReference type="RefSeq" id="WP_092084102.1">
    <property type="nucleotide sequence ID" value="NZ_FMZW01000017.1"/>
</dbReference>
<protein>
    <submittedName>
        <fullName evidence="1">Uncharacterized protein</fullName>
    </submittedName>
</protein>
<accession>A0A1G6YZP1</accession>
<reference evidence="1 2" key="1">
    <citation type="submission" date="2016-10" db="EMBL/GenBank/DDBJ databases">
        <authorList>
            <person name="de Groot N.N."/>
        </authorList>
    </citation>
    <scope>NUCLEOTIDE SEQUENCE [LARGE SCALE GENOMIC DNA]</scope>
    <source>
        <strain evidence="1 2">R5</strain>
    </source>
</reference>
<name>A0A1G6YZP1_9BRAD</name>
<dbReference type="AlphaFoldDB" id="A0A1G6YZP1"/>
<dbReference type="Proteomes" id="UP000199245">
    <property type="component" value="Unassembled WGS sequence"/>
</dbReference>
<proteinExistence type="predicted"/>
<sequence length="67" mass="7128">MTKEDAVKAVDRAFDAAVARLFDVFVSGLSSGDSAAVLTARATKGFDNAVKTHGHMLAVVDHQFPEH</sequence>
<evidence type="ECO:0000313" key="2">
    <source>
        <dbReference type="Proteomes" id="UP000199245"/>
    </source>
</evidence>
<dbReference type="EMBL" id="FMZW01000017">
    <property type="protein sequence ID" value="SDD95808.1"/>
    <property type="molecule type" value="Genomic_DNA"/>
</dbReference>
<evidence type="ECO:0000313" key="1">
    <source>
        <dbReference type="EMBL" id="SDD95808.1"/>
    </source>
</evidence>
<organism evidence="1 2">
    <name type="scientific">Bradyrhizobium brasilense</name>
    <dbReference type="NCBI Taxonomy" id="1419277"/>
    <lineage>
        <taxon>Bacteria</taxon>
        <taxon>Pseudomonadati</taxon>
        <taxon>Pseudomonadota</taxon>
        <taxon>Alphaproteobacteria</taxon>
        <taxon>Hyphomicrobiales</taxon>
        <taxon>Nitrobacteraceae</taxon>
        <taxon>Bradyrhizobium</taxon>
    </lineage>
</organism>
<gene>
    <name evidence="1" type="ORF">SAMN05216337_1017155</name>
</gene>